<reference evidence="1 2" key="1">
    <citation type="submission" date="2014-11" db="EMBL/GenBank/DDBJ databases">
        <title>Draft Genome Sequence of Vibrio piscirenalis strains CECT 8603T and CECT 8604, two marine Gammaproteobacterium isolated from cultured gilthead sea bream (Sparus aurata).</title>
        <authorList>
            <person name="Arahal D.R."/>
            <person name="Rodrigo-Torres L."/>
            <person name="Lucena T."/>
            <person name="Pujalte M.J."/>
        </authorList>
    </citation>
    <scope>NUCLEOTIDE SEQUENCE [LARGE SCALE GENOMIC DNA]</scope>
    <source>
        <strain evidence="1 2">DCR 1-4-2</strain>
    </source>
</reference>
<dbReference type="Proteomes" id="UP000031672">
    <property type="component" value="Unassembled WGS sequence"/>
</dbReference>
<accession>A0A0C2JRL3</accession>
<dbReference type="RefSeq" id="WP_040987980.1">
    <property type="nucleotide sequence ID" value="NZ_JBFRUC010000003.1"/>
</dbReference>
<protein>
    <submittedName>
        <fullName evidence="1">Uncharacterized protein</fullName>
    </submittedName>
</protein>
<dbReference type="EMBL" id="JTKH01000006">
    <property type="protein sequence ID" value="KII80634.1"/>
    <property type="molecule type" value="Genomic_DNA"/>
</dbReference>
<dbReference type="STRING" id="1461322.OJ16_04855"/>
<gene>
    <name evidence="1" type="ORF">OJ16_04855</name>
</gene>
<comment type="caution">
    <text evidence="1">The sequence shown here is derived from an EMBL/GenBank/DDBJ whole genome shotgun (WGS) entry which is preliminary data.</text>
</comment>
<dbReference type="AlphaFoldDB" id="A0A0C2JRL3"/>
<organism evidence="1 2">
    <name type="scientific">Vibrio renipiscarius</name>
    <dbReference type="NCBI Taxonomy" id="1461322"/>
    <lineage>
        <taxon>Bacteria</taxon>
        <taxon>Pseudomonadati</taxon>
        <taxon>Pseudomonadota</taxon>
        <taxon>Gammaproteobacteria</taxon>
        <taxon>Vibrionales</taxon>
        <taxon>Vibrionaceae</taxon>
        <taxon>Vibrio</taxon>
    </lineage>
</organism>
<keyword evidence="2" id="KW-1185">Reference proteome</keyword>
<sequence length="62" mass="7395">MGEKIKIKSISETVLIDGVYQSDERSGVERRKNTTKKWRFYERRKSTADPRYQTSVRIDEEV</sequence>
<evidence type="ECO:0000313" key="2">
    <source>
        <dbReference type="Proteomes" id="UP000031672"/>
    </source>
</evidence>
<name>A0A0C2JRL3_9VIBR</name>
<proteinExistence type="predicted"/>
<dbReference type="OrthoDB" id="5891878at2"/>
<accession>A0A0C2JNT7</accession>
<evidence type="ECO:0000313" key="1">
    <source>
        <dbReference type="EMBL" id="KII80634.1"/>
    </source>
</evidence>